<sequence>MMNASHDWEFDKAIKSFWAWCIRRQFASTYIHEADEGILMGERRPHLPPPLGSR</sequence>
<accession>A0A0D0D0F7</accession>
<reference evidence="1 2" key="1">
    <citation type="submission" date="2014-04" db="EMBL/GenBank/DDBJ databases">
        <authorList>
            <consortium name="DOE Joint Genome Institute"/>
            <person name="Kuo A."/>
            <person name="Kohler A."/>
            <person name="Jargeat P."/>
            <person name="Nagy L.G."/>
            <person name="Floudas D."/>
            <person name="Copeland A."/>
            <person name="Barry K.W."/>
            <person name="Cichocki N."/>
            <person name="Veneault-Fourrey C."/>
            <person name="LaButti K."/>
            <person name="Lindquist E.A."/>
            <person name="Lipzen A."/>
            <person name="Lundell T."/>
            <person name="Morin E."/>
            <person name="Murat C."/>
            <person name="Sun H."/>
            <person name="Tunlid A."/>
            <person name="Henrissat B."/>
            <person name="Grigoriev I.V."/>
            <person name="Hibbett D.S."/>
            <person name="Martin F."/>
            <person name="Nordberg H.P."/>
            <person name="Cantor M.N."/>
            <person name="Hua S.X."/>
        </authorList>
    </citation>
    <scope>NUCLEOTIDE SEQUENCE [LARGE SCALE GENOMIC DNA]</scope>
    <source>
        <strain evidence="1 2">Ve08.2h10</strain>
    </source>
</reference>
<dbReference type="EMBL" id="KN825801">
    <property type="protein sequence ID" value="KIK81428.1"/>
    <property type="molecule type" value="Genomic_DNA"/>
</dbReference>
<proteinExistence type="predicted"/>
<name>A0A0D0D0F7_9AGAM</name>
<dbReference type="AlphaFoldDB" id="A0A0D0D0F7"/>
<evidence type="ECO:0000313" key="1">
    <source>
        <dbReference type="EMBL" id="KIK81428.1"/>
    </source>
</evidence>
<organism evidence="1 2">
    <name type="scientific">Paxillus rubicundulus Ve08.2h10</name>
    <dbReference type="NCBI Taxonomy" id="930991"/>
    <lineage>
        <taxon>Eukaryota</taxon>
        <taxon>Fungi</taxon>
        <taxon>Dikarya</taxon>
        <taxon>Basidiomycota</taxon>
        <taxon>Agaricomycotina</taxon>
        <taxon>Agaricomycetes</taxon>
        <taxon>Agaricomycetidae</taxon>
        <taxon>Boletales</taxon>
        <taxon>Paxilineae</taxon>
        <taxon>Paxillaceae</taxon>
        <taxon>Paxillus</taxon>
    </lineage>
</organism>
<reference evidence="2" key="2">
    <citation type="submission" date="2015-01" db="EMBL/GenBank/DDBJ databases">
        <title>Evolutionary Origins and Diversification of the Mycorrhizal Mutualists.</title>
        <authorList>
            <consortium name="DOE Joint Genome Institute"/>
            <consortium name="Mycorrhizal Genomics Consortium"/>
            <person name="Kohler A."/>
            <person name="Kuo A."/>
            <person name="Nagy L.G."/>
            <person name="Floudas D."/>
            <person name="Copeland A."/>
            <person name="Barry K.W."/>
            <person name="Cichocki N."/>
            <person name="Veneault-Fourrey C."/>
            <person name="LaButti K."/>
            <person name="Lindquist E.A."/>
            <person name="Lipzen A."/>
            <person name="Lundell T."/>
            <person name="Morin E."/>
            <person name="Murat C."/>
            <person name="Riley R."/>
            <person name="Ohm R."/>
            <person name="Sun H."/>
            <person name="Tunlid A."/>
            <person name="Henrissat B."/>
            <person name="Grigoriev I.V."/>
            <person name="Hibbett D.S."/>
            <person name="Martin F."/>
        </authorList>
    </citation>
    <scope>NUCLEOTIDE SEQUENCE [LARGE SCALE GENOMIC DNA]</scope>
    <source>
        <strain evidence="2">Ve08.2h10</strain>
    </source>
</reference>
<dbReference type="Proteomes" id="UP000054538">
    <property type="component" value="Unassembled WGS sequence"/>
</dbReference>
<protein>
    <submittedName>
        <fullName evidence="1">Uncharacterized protein</fullName>
    </submittedName>
</protein>
<gene>
    <name evidence="1" type="ORF">PAXRUDRAFT_832868</name>
</gene>
<keyword evidence="2" id="KW-1185">Reference proteome</keyword>
<evidence type="ECO:0000313" key="2">
    <source>
        <dbReference type="Proteomes" id="UP000054538"/>
    </source>
</evidence>
<dbReference type="InParanoid" id="A0A0D0D0F7"/>
<dbReference type="HOGENOM" id="CLU_3051041_0_0_1"/>